<feature type="region of interest" description="Disordered" evidence="6">
    <location>
        <begin position="291"/>
        <end position="332"/>
    </location>
</feature>
<dbReference type="Proteomes" id="UP001320420">
    <property type="component" value="Unassembled WGS sequence"/>
</dbReference>
<keyword evidence="3" id="KW-0584">Phenylalanine biosynthesis</keyword>
<dbReference type="Gene3D" id="3.40.190.10">
    <property type="entry name" value="Periplasmic binding protein-like II"/>
    <property type="match status" value="2"/>
</dbReference>
<evidence type="ECO:0000256" key="2">
    <source>
        <dbReference type="ARBA" id="ARBA00023141"/>
    </source>
</evidence>
<evidence type="ECO:0000313" key="9">
    <source>
        <dbReference type="Proteomes" id="UP001320420"/>
    </source>
</evidence>
<reference evidence="8 9" key="1">
    <citation type="submission" date="2024-02" db="EMBL/GenBank/DDBJ databases">
        <title>De novo assembly and annotation of 12 fungi associated with fruit tree decline syndrome in Ontario, Canada.</title>
        <authorList>
            <person name="Sulman M."/>
            <person name="Ellouze W."/>
            <person name="Ilyukhin E."/>
        </authorList>
    </citation>
    <scope>NUCLEOTIDE SEQUENCE [LARGE SCALE GENOMIC DNA]</scope>
    <source>
        <strain evidence="8 9">M11/M66-122</strain>
    </source>
</reference>
<feature type="compositionally biased region" description="Basic and acidic residues" evidence="6">
    <location>
        <begin position="370"/>
        <end position="380"/>
    </location>
</feature>
<dbReference type="GO" id="GO:0009094">
    <property type="term" value="P:L-phenylalanine biosynthetic process"/>
    <property type="evidence" value="ECO:0007669"/>
    <property type="project" value="UniProtKB-KW"/>
</dbReference>
<comment type="caution">
    <text evidence="8">The sequence shown here is derived from an EMBL/GenBank/DDBJ whole genome shotgun (WGS) entry which is preliminary data.</text>
</comment>
<sequence>MTSNHANAGAVAGDGAAGDSKPVVCFLGPVTSYTHQATLSAFPAEKFDLMPVRTIKDIFETTQSGRAAYGVVPFENSTNGSVVFTLDCFADRAGAYPDLAVCAEIYLDVHHCLVGRRLPRRKRGGSNPNPPSGPEPPQLISPSEADEEKEDLAASIRRIYSHPQAFGQCTRFLGARLRGVETVDVSSTSRAAEIVREESSSSSPTSSFPPPGIFEAAAVSSAAAAEMLGLDVLARNIEDRADNTTRFFVLRRRGGAGAGAGAGVGGETDAQVQGEVDGVDIESLLVRTRRRGPAGAGATTTAAAPPPPPPPPPMSTTATTTTSSSSPTTTTKSLVSFTVPHRSPGALADVLDCFRRSGLNLTSISSRPSLMEDDHYDDHQPSSSSSPSPSFQYIFFVEFEGHRFRDPEGRVRDALAGVAAAARRWRWLGSWENMLASSSSSSS</sequence>
<dbReference type="Pfam" id="PF00800">
    <property type="entry name" value="PDT"/>
    <property type="match status" value="2"/>
</dbReference>
<evidence type="ECO:0000259" key="7">
    <source>
        <dbReference type="PROSITE" id="PS51171"/>
    </source>
</evidence>
<feature type="region of interest" description="Disordered" evidence="6">
    <location>
        <begin position="119"/>
        <end position="147"/>
    </location>
</feature>
<dbReference type="PANTHER" id="PTHR21022:SF19">
    <property type="entry name" value="PREPHENATE DEHYDRATASE-RELATED"/>
    <property type="match status" value="1"/>
</dbReference>
<gene>
    <name evidence="8" type="primary">PHA2</name>
    <name evidence="8" type="ORF">SLS62_006575</name>
</gene>
<organism evidence="8 9">
    <name type="scientific">Diatrype stigma</name>
    <dbReference type="NCBI Taxonomy" id="117547"/>
    <lineage>
        <taxon>Eukaryota</taxon>
        <taxon>Fungi</taxon>
        <taxon>Dikarya</taxon>
        <taxon>Ascomycota</taxon>
        <taxon>Pezizomycotina</taxon>
        <taxon>Sordariomycetes</taxon>
        <taxon>Xylariomycetidae</taxon>
        <taxon>Xylariales</taxon>
        <taxon>Diatrypaceae</taxon>
        <taxon>Diatrype</taxon>
    </lineage>
</organism>
<feature type="region of interest" description="Disordered" evidence="6">
    <location>
        <begin position="365"/>
        <end position="388"/>
    </location>
</feature>
<dbReference type="CDD" id="cd13532">
    <property type="entry name" value="PBP2_PDT_like"/>
    <property type="match status" value="1"/>
</dbReference>
<dbReference type="InterPro" id="IPR045865">
    <property type="entry name" value="ACT-like_dom_sf"/>
</dbReference>
<feature type="compositionally biased region" description="Low complexity" evidence="6">
    <location>
        <begin position="315"/>
        <end position="331"/>
    </location>
</feature>
<dbReference type="EMBL" id="JAKJXP020000049">
    <property type="protein sequence ID" value="KAK7751490.1"/>
    <property type="molecule type" value="Genomic_DNA"/>
</dbReference>
<evidence type="ECO:0000256" key="4">
    <source>
        <dbReference type="ARBA" id="ARBA00023239"/>
    </source>
</evidence>
<dbReference type="PROSITE" id="PS51171">
    <property type="entry name" value="PREPHENATE_DEHYDR_3"/>
    <property type="match status" value="1"/>
</dbReference>
<dbReference type="SUPFAM" id="SSF55021">
    <property type="entry name" value="ACT-like"/>
    <property type="match status" value="1"/>
</dbReference>
<proteinExistence type="predicted"/>
<dbReference type="InterPro" id="IPR001086">
    <property type="entry name" value="Preph_deHydtase"/>
</dbReference>
<dbReference type="PANTHER" id="PTHR21022">
    <property type="entry name" value="PREPHENATE DEHYDRATASE P PROTEIN"/>
    <property type="match status" value="1"/>
</dbReference>
<keyword evidence="1" id="KW-0028">Amino-acid biosynthesis</keyword>
<keyword evidence="9" id="KW-1185">Reference proteome</keyword>
<evidence type="ECO:0000256" key="6">
    <source>
        <dbReference type="SAM" id="MobiDB-lite"/>
    </source>
</evidence>
<keyword evidence="2" id="KW-0057">Aromatic amino acid biosynthesis</keyword>
<evidence type="ECO:0000313" key="8">
    <source>
        <dbReference type="EMBL" id="KAK7751490.1"/>
    </source>
</evidence>
<dbReference type="AlphaFoldDB" id="A0AAN9YRQ0"/>
<dbReference type="Gene3D" id="3.30.70.260">
    <property type="match status" value="1"/>
</dbReference>
<dbReference type="GO" id="GO:0005737">
    <property type="term" value="C:cytoplasm"/>
    <property type="evidence" value="ECO:0007669"/>
    <property type="project" value="TreeGrafter"/>
</dbReference>
<feature type="region of interest" description="Disordered" evidence="6">
    <location>
        <begin position="188"/>
        <end position="209"/>
    </location>
</feature>
<evidence type="ECO:0000256" key="1">
    <source>
        <dbReference type="ARBA" id="ARBA00022605"/>
    </source>
</evidence>
<protein>
    <submittedName>
        <fullName evidence="8">Prephenate dehydratase</fullName>
    </submittedName>
</protein>
<accession>A0AAN9YRQ0</accession>
<name>A0AAN9YRQ0_9PEZI</name>
<feature type="compositionally biased region" description="Pro residues" evidence="6">
    <location>
        <begin position="304"/>
        <end position="314"/>
    </location>
</feature>
<comment type="pathway">
    <text evidence="5">Amino-acid biosynthesis.</text>
</comment>
<dbReference type="CDD" id="cd04905">
    <property type="entry name" value="ACT_CM-PDT"/>
    <property type="match status" value="1"/>
</dbReference>
<feature type="domain" description="Prephenate dehydratase" evidence="7">
    <location>
        <begin position="23"/>
        <end position="252"/>
    </location>
</feature>
<dbReference type="GO" id="GO:0004664">
    <property type="term" value="F:prephenate dehydratase activity"/>
    <property type="evidence" value="ECO:0007669"/>
    <property type="project" value="InterPro"/>
</dbReference>
<dbReference type="SUPFAM" id="SSF53850">
    <property type="entry name" value="Periplasmic binding protein-like II"/>
    <property type="match status" value="2"/>
</dbReference>
<evidence type="ECO:0000256" key="3">
    <source>
        <dbReference type="ARBA" id="ARBA00023222"/>
    </source>
</evidence>
<keyword evidence="4" id="KW-0456">Lyase</keyword>
<feature type="compositionally biased region" description="Pro residues" evidence="6">
    <location>
        <begin position="128"/>
        <end position="139"/>
    </location>
</feature>
<evidence type="ECO:0000256" key="5">
    <source>
        <dbReference type="ARBA" id="ARBA00029440"/>
    </source>
</evidence>